<evidence type="ECO:0000313" key="9">
    <source>
        <dbReference type="Proteomes" id="UP000728185"/>
    </source>
</evidence>
<dbReference type="SUPFAM" id="SSF81321">
    <property type="entry name" value="Family A G protein-coupled receptor-like"/>
    <property type="match status" value="1"/>
</dbReference>
<accession>A0A8E0VGK9</accession>
<dbReference type="CDD" id="cd00637">
    <property type="entry name" value="7tm_classA_rhodopsin-like"/>
    <property type="match status" value="1"/>
</dbReference>
<evidence type="ECO:0000256" key="1">
    <source>
        <dbReference type="ARBA" id="ARBA00004370"/>
    </source>
</evidence>
<feature type="transmembrane region" description="Helical" evidence="6">
    <location>
        <begin position="128"/>
        <end position="152"/>
    </location>
</feature>
<dbReference type="PROSITE" id="PS50262">
    <property type="entry name" value="G_PROTEIN_RECEP_F1_2"/>
    <property type="match status" value="1"/>
</dbReference>
<gene>
    <name evidence="8" type="ORF">FBUS_07760</name>
</gene>
<dbReference type="InterPro" id="IPR017452">
    <property type="entry name" value="GPCR_Rhodpsn_7TM"/>
</dbReference>
<keyword evidence="3 6" id="KW-1133">Transmembrane helix</keyword>
<keyword evidence="4 6" id="KW-0472">Membrane</keyword>
<evidence type="ECO:0000256" key="4">
    <source>
        <dbReference type="ARBA" id="ARBA00023136"/>
    </source>
</evidence>
<reference evidence="8" key="1">
    <citation type="submission" date="2019-05" db="EMBL/GenBank/DDBJ databases">
        <title>Annotation for the trematode Fasciolopsis buski.</title>
        <authorList>
            <person name="Choi Y.-J."/>
        </authorList>
    </citation>
    <scope>NUCLEOTIDE SEQUENCE</scope>
    <source>
        <strain evidence="8">HT</strain>
        <tissue evidence="8">Whole worm</tissue>
    </source>
</reference>
<dbReference type="GO" id="GO:0016020">
    <property type="term" value="C:membrane"/>
    <property type="evidence" value="ECO:0007669"/>
    <property type="project" value="UniProtKB-SubCell"/>
</dbReference>
<comment type="caution">
    <text evidence="8">The sequence shown here is derived from an EMBL/GenBank/DDBJ whole genome shotgun (WGS) entry which is preliminary data.</text>
</comment>
<evidence type="ECO:0000256" key="6">
    <source>
        <dbReference type="SAM" id="Phobius"/>
    </source>
</evidence>
<evidence type="ECO:0000256" key="3">
    <source>
        <dbReference type="ARBA" id="ARBA00022989"/>
    </source>
</evidence>
<dbReference type="PANTHER" id="PTHR45698">
    <property type="entry name" value="TRACE AMINE-ASSOCIATED RECEPTOR 19N-RELATED"/>
    <property type="match status" value="1"/>
</dbReference>
<feature type="transmembrane region" description="Helical" evidence="6">
    <location>
        <begin position="242"/>
        <end position="263"/>
    </location>
</feature>
<protein>
    <recommendedName>
        <fullName evidence="7">G-protein coupled receptors family 1 profile domain-containing protein</fullName>
    </recommendedName>
</protein>
<name>A0A8E0VGK9_9TREM</name>
<evidence type="ECO:0000256" key="2">
    <source>
        <dbReference type="ARBA" id="ARBA00022692"/>
    </source>
</evidence>
<feature type="region of interest" description="Disordered" evidence="5">
    <location>
        <begin position="332"/>
        <end position="358"/>
    </location>
</feature>
<dbReference type="EMBL" id="LUCM01009498">
    <property type="protein sequence ID" value="KAA0186903.1"/>
    <property type="molecule type" value="Genomic_DNA"/>
</dbReference>
<dbReference type="OrthoDB" id="6246803at2759"/>
<keyword evidence="2 6" id="KW-0812">Transmembrane</keyword>
<dbReference type="PANTHER" id="PTHR45698:SF1">
    <property type="entry name" value="TRACE AMINE-ASSOCIATED RECEPTOR 13C-LIKE"/>
    <property type="match status" value="1"/>
</dbReference>
<feature type="transmembrane region" description="Helical" evidence="6">
    <location>
        <begin position="12"/>
        <end position="34"/>
    </location>
</feature>
<dbReference type="GO" id="GO:0004930">
    <property type="term" value="F:G protein-coupled receptor activity"/>
    <property type="evidence" value="ECO:0007669"/>
    <property type="project" value="InterPro"/>
</dbReference>
<dbReference type="AlphaFoldDB" id="A0A8E0VGK9"/>
<organism evidence="8 9">
    <name type="scientific">Fasciolopsis buskii</name>
    <dbReference type="NCBI Taxonomy" id="27845"/>
    <lineage>
        <taxon>Eukaryota</taxon>
        <taxon>Metazoa</taxon>
        <taxon>Spiralia</taxon>
        <taxon>Lophotrochozoa</taxon>
        <taxon>Platyhelminthes</taxon>
        <taxon>Trematoda</taxon>
        <taxon>Digenea</taxon>
        <taxon>Plagiorchiida</taxon>
        <taxon>Echinostomata</taxon>
        <taxon>Echinostomatoidea</taxon>
        <taxon>Fasciolidae</taxon>
        <taxon>Fasciolopsis</taxon>
    </lineage>
</organism>
<feature type="compositionally biased region" description="Polar residues" evidence="5">
    <location>
        <begin position="343"/>
        <end position="358"/>
    </location>
</feature>
<comment type="subcellular location">
    <subcellularLocation>
        <location evidence="1">Membrane</location>
    </subcellularLocation>
</comment>
<feature type="transmembrane region" description="Helical" evidence="6">
    <location>
        <begin position="90"/>
        <end position="107"/>
    </location>
</feature>
<dbReference type="Pfam" id="PF00001">
    <property type="entry name" value="7tm_1"/>
    <property type="match status" value="1"/>
</dbReference>
<keyword evidence="9" id="KW-1185">Reference proteome</keyword>
<evidence type="ECO:0000259" key="7">
    <source>
        <dbReference type="PROSITE" id="PS50262"/>
    </source>
</evidence>
<dbReference type="InterPro" id="IPR000276">
    <property type="entry name" value="GPCR_Rhodpsn"/>
</dbReference>
<evidence type="ECO:0000256" key="5">
    <source>
        <dbReference type="SAM" id="MobiDB-lite"/>
    </source>
</evidence>
<feature type="transmembrane region" description="Helical" evidence="6">
    <location>
        <begin position="172"/>
        <end position="201"/>
    </location>
</feature>
<proteinExistence type="predicted"/>
<dbReference type="Proteomes" id="UP000728185">
    <property type="component" value="Unassembled WGS sequence"/>
</dbReference>
<dbReference type="Gene3D" id="1.20.1070.10">
    <property type="entry name" value="Rhodopsin 7-helix transmembrane proteins"/>
    <property type="match status" value="1"/>
</dbReference>
<evidence type="ECO:0000313" key="8">
    <source>
        <dbReference type="EMBL" id="KAA0186903.1"/>
    </source>
</evidence>
<feature type="domain" description="G-protein coupled receptors family 1 profile" evidence="7">
    <location>
        <begin position="24"/>
        <end position="299"/>
    </location>
</feature>
<sequence>MSNAQQSIPFLVIAGSVDCFGFLSNALIFTYLFFNRVGSKLTTTLMKNQLAFDALISGFALCSLLVNNKLFENLGPFSVLFCRLWVSRTIFWFLVLLSEINLLCISVDRIRAVAFSASYRQHGKITLISYYAAIFIYSSVFALPSIFTVTHIGSACKHRLVMVSDNTLDVYMFVYSYLWLFTGYLIPVTVMAGCYVTIVILMRKIILKSLKNSGEPSVSTGERNTDAFSSGPTKLSRFSRSFIVTAIVMWSVFLVTHAYYTIFAILCTHSVIDFDPESVTRRVGIFTTVLNSAVNPLIMVLSSPPFRHGLWRFLQSFTAAVTITTRTDVTSEDRTSRKCASAPKQNLPSSHIGSRSAE</sequence>
<dbReference type="PRINTS" id="PR00237">
    <property type="entry name" value="GPCRRHODOPSN"/>
</dbReference>